<proteinExistence type="predicted"/>
<comment type="caution">
    <text evidence="3">The sequence shown here is derived from an EMBL/GenBank/DDBJ whole genome shotgun (WGS) entry which is preliminary data.</text>
</comment>
<feature type="region of interest" description="Disordered" evidence="2">
    <location>
        <begin position="333"/>
        <end position="387"/>
    </location>
</feature>
<gene>
    <name evidence="3" type="ORF">TKK_016322</name>
</gene>
<feature type="compositionally biased region" description="Low complexity" evidence="2">
    <location>
        <begin position="68"/>
        <end position="78"/>
    </location>
</feature>
<dbReference type="EMBL" id="JBJJXI010000129">
    <property type="protein sequence ID" value="KAL3388605.1"/>
    <property type="molecule type" value="Genomic_DNA"/>
</dbReference>
<feature type="region of interest" description="Disordered" evidence="2">
    <location>
        <begin position="37"/>
        <end position="150"/>
    </location>
</feature>
<feature type="compositionally biased region" description="Basic residues" evidence="2">
    <location>
        <begin position="127"/>
        <end position="137"/>
    </location>
</feature>
<feature type="compositionally biased region" description="Low complexity" evidence="2">
    <location>
        <begin position="48"/>
        <end position="60"/>
    </location>
</feature>
<feature type="compositionally biased region" description="Basic and acidic residues" evidence="2">
    <location>
        <begin position="87"/>
        <end position="99"/>
    </location>
</feature>
<name>A0ABD2W7S2_9HYME</name>
<reference evidence="3 4" key="1">
    <citation type="journal article" date="2024" name="bioRxiv">
        <title>A reference genome for Trichogramma kaykai: A tiny desert-dwelling parasitoid wasp with competing sex-ratio distorters.</title>
        <authorList>
            <person name="Culotta J."/>
            <person name="Lindsey A.R."/>
        </authorList>
    </citation>
    <scope>NUCLEOTIDE SEQUENCE [LARGE SCALE GENOMIC DNA]</scope>
    <source>
        <strain evidence="3 4">KSX58</strain>
    </source>
</reference>
<sequence length="387" mass="43922">MMTIVLHGRAEKASKVINSRLTSLSYHNKNKHRIFHTSEQQNRERRGVVVSSSPVVPSRAAARDRSLRAQPRGSARPRAQPPRPGRAHGELRARGDRAESAAGRRGPPRLRTPGGPRAGAPDDARARARVARSRGRAARTALRQDPGDRRPVRTVARTTIVWDKIKCVDERLKKGRDELSNLEKSNRELEQQIQQTELELERQASIGTITSADRAGIARMRRLAEEAVRTKRNIRALEARQALVLGRVEAVLRSGNARCYRLCENNVAAAASRPKHHVYRPKLKKKRCIQKNRSREFWPNASCHSCCHGVKDHHHHRRLVEYVESKSAQHVNSKEGCEGYGGHDLRNSSRHTCGEGKQKERTTCRVKEEEEEEEDVEEEEEEKEENC</sequence>
<keyword evidence="4" id="KW-1185">Reference proteome</keyword>
<protein>
    <submittedName>
        <fullName evidence="3">Uncharacterized protein</fullName>
    </submittedName>
</protein>
<organism evidence="3 4">
    <name type="scientific">Trichogramma kaykai</name>
    <dbReference type="NCBI Taxonomy" id="54128"/>
    <lineage>
        <taxon>Eukaryota</taxon>
        <taxon>Metazoa</taxon>
        <taxon>Ecdysozoa</taxon>
        <taxon>Arthropoda</taxon>
        <taxon>Hexapoda</taxon>
        <taxon>Insecta</taxon>
        <taxon>Pterygota</taxon>
        <taxon>Neoptera</taxon>
        <taxon>Endopterygota</taxon>
        <taxon>Hymenoptera</taxon>
        <taxon>Apocrita</taxon>
        <taxon>Proctotrupomorpha</taxon>
        <taxon>Chalcidoidea</taxon>
        <taxon>Trichogrammatidae</taxon>
        <taxon>Trichogramma</taxon>
    </lineage>
</organism>
<accession>A0ABD2W7S2</accession>
<feature type="compositionally biased region" description="Acidic residues" evidence="2">
    <location>
        <begin position="369"/>
        <end position="387"/>
    </location>
</feature>
<feature type="compositionally biased region" description="Low complexity" evidence="2">
    <location>
        <begin position="100"/>
        <end position="119"/>
    </location>
</feature>
<feature type="coiled-coil region" evidence="1">
    <location>
        <begin position="165"/>
        <end position="240"/>
    </location>
</feature>
<evidence type="ECO:0000313" key="4">
    <source>
        <dbReference type="Proteomes" id="UP001627154"/>
    </source>
</evidence>
<dbReference type="Proteomes" id="UP001627154">
    <property type="component" value="Unassembled WGS sequence"/>
</dbReference>
<keyword evidence="1" id="KW-0175">Coiled coil</keyword>
<feature type="compositionally biased region" description="Basic and acidic residues" evidence="2">
    <location>
        <begin position="333"/>
        <end position="368"/>
    </location>
</feature>
<dbReference type="AlphaFoldDB" id="A0ABD2W7S2"/>
<evidence type="ECO:0000256" key="1">
    <source>
        <dbReference type="SAM" id="Coils"/>
    </source>
</evidence>
<evidence type="ECO:0000313" key="3">
    <source>
        <dbReference type="EMBL" id="KAL3388605.1"/>
    </source>
</evidence>
<evidence type="ECO:0000256" key="2">
    <source>
        <dbReference type="SAM" id="MobiDB-lite"/>
    </source>
</evidence>